<organism evidence="13 14">
    <name type="scientific">Synechocystis salina LEGE 00031</name>
    <dbReference type="NCBI Taxonomy" id="1828736"/>
    <lineage>
        <taxon>Bacteria</taxon>
        <taxon>Bacillati</taxon>
        <taxon>Cyanobacteriota</taxon>
        <taxon>Cyanophyceae</taxon>
        <taxon>Synechococcales</taxon>
        <taxon>Merismopediaceae</taxon>
        <taxon>Synechocystis</taxon>
    </lineage>
</organism>
<sequence>MSSTSTLKPSSTKAKAQAQPNFFQRVLRTTGTTFLGVGLVSTAVVAGGVAGLAFSFRNLPDVRGLTSYVPAQTSYIYDAKGRELLSLHGEEHRKIVPLAEISPNLKRAVLAIEDSNFYKHQGINPNSIGRALLVNFKSGGVSEGASTLSMQLVKNIYLSQKRVFTRKLAEAVLAVRVEQVFDKDQILDMYLNYIYWGHNNYGIQTAAESYFKKSAADLDLAESALLAGMIQAPEAYSPFNNFSAAKERQEVVLDRMASIGWITPAEAEAAKKEPLQNKLGEPTAWQNSKLPYVTDAVIAELETRFGQEALAQGGLRIQSTIDYDTQKLAENTVKSAYKNLRGRMGRAKDLQIALVAVEPETHFIKAMAGGVDYNKSQLNRVTISRRQPGSAFKPFVYYSAFASGKYTPDSSIEDRPISLRDGAGVYSPKNYGGGFSGSMSIRQAVASSANIPAVLIGSRVGLNKVIEDAKQMGIKTPLQSVLSLPLGSVDVTPLDMAVGYATLASNGWYSEPTAILRVTNVRGDVLLDNTPKPQQVLDPWAAASTSSVLTSVVQGGTGTSAYLGRPTAGKTGTTDNERNVWFVGYVPQLATAVWIGDDANRPLGKGISGGGYAAPIWRSFMSQAIKNMPVESFPSPSQFPRPKPEKQQKS</sequence>
<dbReference type="PANTHER" id="PTHR32282:SF33">
    <property type="entry name" value="PEPTIDOGLYCAN GLYCOSYLTRANSFERASE"/>
    <property type="match status" value="1"/>
</dbReference>
<dbReference type="InterPro" id="IPR001264">
    <property type="entry name" value="Glyco_trans_51"/>
</dbReference>
<evidence type="ECO:0000256" key="3">
    <source>
        <dbReference type="ARBA" id="ARBA00022676"/>
    </source>
</evidence>
<reference evidence="13 14" key="1">
    <citation type="submission" date="2020-10" db="EMBL/GenBank/DDBJ databases">
        <authorList>
            <person name="Castelo-Branco R."/>
            <person name="Eusebio N."/>
            <person name="Adriana R."/>
            <person name="Vieira A."/>
            <person name="Brugerolle De Fraissinette N."/>
            <person name="Rezende De Castro R."/>
            <person name="Schneider M.P."/>
            <person name="Vasconcelos V."/>
            <person name="Leao P.N."/>
        </authorList>
    </citation>
    <scope>NUCLEOTIDE SEQUENCE [LARGE SCALE GENOMIC DNA]</scope>
    <source>
        <strain evidence="13 14">LEGE 00031</strain>
    </source>
</reference>
<evidence type="ECO:0000256" key="8">
    <source>
        <dbReference type="ARBA" id="ARBA00049902"/>
    </source>
</evidence>
<dbReference type="InterPro" id="IPR023346">
    <property type="entry name" value="Lysozyme-like_dom_sf"/>
</dbReference>
<dbReference type="InterPro" id="IPR001460">
    <property type="entry name" value="PCN-bd_Tpept"/>
</dbReference>
<accession>A0ABR9VMP1</accession>
<dbReference type="Proteomes" id="UP000658720">
    <property type="component" value="Unassembled WGS sequence"/>
</dbReference>
<feature type="domain" description="Penicillin-binding protein transpeptidase" evidence="11">
    <location>
        <begin position="353"/>
        <end position="621"/>
    </location>
</feature>
<evidence type="ECO:0000313" key="14">
    <source>
        <dbReference type="Proteomes" id="UP000658720"/>
    </source>
</evidence>
<dbReference type="SUPFAM" id="SSF53955">
    <property type="entry name" value="Lysozyme-like"/>
    <property type="match status" value="1"/>
</dbReference>
<dbReference type="RefSeq" id="WP_194018503.1">
    <property type="nucleotide sequence ID" value="NZ_JADEVV010000001.1"/>
</dbReference>
<dbReference type="EMBL" id="JADEVV010000001">
    <property type="protein sequence ID" value="MBE9252326.1"/>
    <property type="molecule type" value="Genomic_DNA"/>
</dbReference>
<evidence type="ECO:0000256" key="10">
    <source>
        <dbReference type="SAM" id="Phobius"/>
    </source>
</evidence>
<evidence type="ECO:0000256" key="1">
    <source>
        <dbReference type="ARBA" id="ARBA00022645"/>
    </source>
</evidence>
<keyword evidence="3" id="KW-0328">Glycosyltransferase</keyword>
<feature type="region of interest" description="Disordered" evidence="9">
    <location>
        <begin position="631"/>
        <end position="650"/>
    </location>
</feature>
<keyword evidence="10" id="KW-1133">Transmembrane helix</keyword>
<keyword evidence="14" id="KW-1185">Reference proteome</keyword>
<dbReference type="InterPro" id="IPR036950">
    <property type="entry name" value="PBP_transglycosylase"/>
</dbReference>
<dbReference type="InterPro" id="IPR050396">
    <property type="entry name" value="Glycosyltr_51/Transpeptidase"/>
</dbReference>
<keyword evidence="1" id="KW-0121">Carboxypeptidase</keyword>
<evidence type="ECO:0000259" key="12">
    <source>
        <dbReference type="Pfam" id="PF00912"/>
    </source>
</evidence>
<dbReference type="SUPFAM" id="SSF56601">
    <property type="entry name" value="beta-lactamase/transpeptidase-like"/>
    <property type="match status" value="1"/>
</dbReference>
<evidence type="ECO:0000256" key="9">
    <source>
        <dbReference type="SAM" id="MobiDB-lite"/>
    </source>
</evidence>
<protein>
    <submittedName>
        <fullName evidence="13">Penicillin-binding protein 1A</fullName>
    </submittedName>
</protein>
<keyword evidence="2" id="KW-0645">Protease</keyword>
<keyword evidence="10" id="KW-0472">Membrane</keyword>
<dbReference type="Gene3D" id="1.10.3810.10">
    <property type="entry name" value="Biosynthetic peptidoglycan transglycosylase-like"/>
    <property type="match status" value="1"/>
</dbReference>
<comment type="caution">
    <text evidence="13">The sequence shown here is derived from an EMBL/GenBank/DDBJ whole genome shotgun (WGS) entry which is preliminary data.</text>
</comment>
<evidence type="ECO:0000256" key="6">
    <source>
        <dbReference type="ARBA" id="ARBA00023268"/>
    </source>
</evidence>
<gene>
    <name evidence="13" type="ORF">IQ217_00345</name>
</gene>
<evidence type="ECO:0000256" key="2">
    <source>
        <dbReference type="ARBA" id="ARBA00022670"/>
    </source>
</evidence>
<name>A0ABR9VMP1_9SYNC</name>
<feature type="domain" description="Glycosyl transferase family 51" evidence="12">
    <location>
        <begin position="84"/>
        <end position="256"/>
    </location>
</feature>
<evidence type="ECO:0000256" key="5">
    <source>
        <dbReference type="ARBA" id="ARBA00022801"/>
    </source>
</evidence>
<evidence type="ECO:0000313" key="13">
    <source>
        <dbReference type="EMBL" id="MBE9252326.1"/>
    </source>
</evidence>
<evidence type="ECO:0000256" key="7">
    <source>
        <dbReference type="ARBA" id="ARBA00034000"/>
    </source>
</evidence>
<comment type="catalytic activity">
    <reaction evidence="8">
        <text>[GlcNAc-(1-&gt;4)-Mur2Ac(oyl-L-Ala-gamma-D-Glu-L-Lys-D-Ala-D-Ala)](n)-di-trans,octa-cis-undecaprenyl diphosphate + beta-D-GlcNAc-(1-&gt;4)-Mur2Ac(oyl-L-Ala-gamma-D-Glu-L-Lys-D-Ala-D-Ala)-di-trans,octa-cis-undecaprenyl diphosphate = [GlcNAc-(1-&gt;4)-Mur2Ac(oyl-L-Ala-gamma-D-Glu-L-Lys-D-Ala-D-Ala)](n+1)-di-trans,octa-cis-undecaprenyl diphosphate + di-trans,octa-cis-undecaprenyl diphosphate + H(+)</text>
        <dbReference type="Rhea" id="RHEA:23708"/>
        <dbReference type="Rhea" id="RHEA-COMP:9602"/>
        <dbReference type="Rhea" id="RHEA-COMP:9603"/>
        <dbReference type="ChEBI" id="CHEBI:15378"/>
        <dbReference type="ChEBI" id="CHEBI:58405"/>
        <dbReference type="ChEBI" id="CHEBI:60033"/>
        <dbReference type="ChEBI" id="CHEBI:78435"/>
        <dbReference type="EC" id="2.4.99.28"/>
    </reaction>
</comment>
<proteinExistence type="predicted"/>
<dbReference type="Gene3D" id="3.40.710.10">
    <property type="entry name" value="DD-peptidase/beta-lactamase superfamily"/>
    <property type="match status" value="1"/>
</dbReference>
<evidence type="ECO:0000256" key="4">
    <source>
        <dbReference type="ARBA" id="ARBA00022679"/>
    </source>
</evidence>
<dbReference type="Pfam" id="PF00905">
    <property type="entry name" value="Transpeptidase"/>
    <property type="match status" value="1"/>
</dbReference>
<feature type="transmembrane region" description="Helical" evidence="10">
    <location>
        <begin position="34"/>
        <end position="56"/>
    </location>
</feature>
<keyword evidence="6" id="KW-0511">Multifunctional enzyme</keyword>
<dbReference type="Pfam" id="PF00912">
    <property type="entry name" value="Transgly"/>
    <property type="match status" value="1"/>
</dbReference>
<dbReference type="InterPro" id="IPR012338">
    <property type="entry name" value="Beta-lactam/transpept-like"/>
</dbReference>
<keyword evidence="10" id="KW-0812">Transmembrane</keyword>
<dbReference type="NCBIfam" id="TIGR02074">
    <property type="entry name" value="PBP_1a_fam"/>
    <property type="match status" value="1"/>
</dbReference>
<comment type="catalytic activity">
    <reaction evidence="7">
        <text>Preferential cleavage: (Ac)2-L-Lys-D-Ala-|-D-Ala. Also transpeptidation of peptidyl-alanyl moieties that are N-acyl substituents of D-alanine.</text>
        <dbReference type="EC" id="3.4.16.4"/>
    </reaction>
</comment>
<keyword evidence="5" id="KW-0378">Hydrolase</keyword>
<evidence type="ECO:0000259" key="11">
    <source>
        <dbReference type="Pfam" id="PF00905"/>
    </source>
</evidence>
<dbReference type="PANTHER" id="PTHR32282">
    <property type="entry name" value="BINDING PROTEIN TRANSPEPTIDASE, PUTATIVE-RELATED"/>
    <property type="match status" value="1"/>
</dbReference>
<keyword evidence="4" id="KW-0808">Transferase</keyword>